<organism evidence="2 3">
    <name type="scientific">Paenibacillus sepulcri</name>
    <dbReference type="NCBI Taxonomy" id="359917"/>
    <lineage>
        <taxon>Bacteria</taxon>
        <taxon>Bacillati</taxon>
        <taxon>Bacillota</taxon>
        <taxon>Bacilli</taxon>
        <taxon>Bacillales</taxon>
        <taxon>Paenibacillaceae</taxon>
        <taxon>Paenibacillus</taxon>
    </lineage>
</organism>
<proteinExistence type="predicted"/>
<dbReference type="Gene3D" id="3.40.630.30">
    <property type="match status" value="1"/>
</dbReference>
<feature type="domain" description="Histone acetyltransferase Rv0428c-like C-terminal" evidence="1">
    <location>
        <begin position="3"/>
        <end position="155"/>
    </location>
</feature>
<feature type="non-terminal residue" evidence="2">
    <location>
        <position position="174"/>
    </location>
</feature>
<evidence type="ECO:0000313" key="2">
    <source>
        <dbReference type="EMBL" id="MBW7460398.1"/>
    </source>
</evidence>
<dbReference type="EMBL" id="JAHZIK010002203">
    <property type="protein sequence ID" value="MBW7460398.1"/>
    <property type="molecule type" value="Genomic_DNA"/>
</dbReference>
<keyword evidence="3" id="KW-1185">Reference proteome</keyword>
<name>A0ABS7CHM2_9BACL</name>
<comment type="caution">
    <text evidence="2">The sequence shown here is derived from an EMBL/GenBank/DDBJ whole genome shotgun (WGS) entry which is preliminary data.</text>
</comment>
<evidence type="ECO:0000313" key="3">
    <source>
        <dbReference type="Proteomes" id="UP001519887"/>
    </source>
</evidence>
<sequence length="174" mass="19180">MYRKIEELTLNGWPALQTLVMDGWLLRTADGYTKRSNSVSPIYSCDGDSLAAAWKRIRDVEHFYTSAGLDVIFKITPFAQPDILDSLLEQDGYEKVEPSSVMLLDLEKLPKPGSLPALADIRIEETVTDRWLQTLAHVSSLSAAALQTARSLIEGSKLLQGFLALSVQGRPAAC</sequence>
<evidence type="ECO:0000259" key="1">
    <source>
        <dbReference type="Pfam" id="PF24553"/>
    </source>
</evidence>
<dbReference type="Pfam" id="PF24553">
    <property type="entry name" value="Rv0428c_C"/>
    <property type="match status" value="1"/>
</dbReference>
<accession>A0ABS7CHM2</accession>
<reference evidence="2 3" key="1">
    <citation type="submission" date="2021-07" db="EMBL/GenBank/DDBJ databases">
        <title>Paenibacillus radiodurans sp. nov., isolated from the southeastern edge of Tengger Desert.</title>
        <authorList>
            <person name="Zhang G."/>
        </authorList>
    </citation>
    <scope>NUCLEOTIDE SEQUENCE [LARGE SCALE GENOMIC DNA]</scope>
    <source>
        <strain evidence="2 3">CCM 7311</strain>
    </source>
</reference>
<protein>
    <submittedName>
        <fullName evidence="2">GNAT family N-acetyltransferase</fullName>
    </submittedName>
</protein>
<gene>
    <name evidence="2" type="ORF">K0U00_40675</name>
</gene>
<dbReference type="InterPro" id="IPR056935">
    <property type="entry name" value="Rv0428c-like_C"/>
</dbReference>
<dbReference type="Proteomes" id="UP001519887">
    <property type="component" value="Unassembled WGS sequence"/>
</dbReference>